<dbReference type="EMBL" id="BLLF01000433">
    <property type="protein sequence ID" value="GFH11765.1"/>
    <property type="molecule type" value="Genomic_DNA"/>
</dbReference>
<evidence type="ECO:0000313" key="2">
    <source>
        <dbReference type="Proteomes" id="UP000485058"/>
    </source>
</evidence>
<proteinExistence type="predicted"/>
<name>A0A699YR98_HAELA</name>
<dbReference type="AlphaFoldDB" id="A0A699YR98"/>
<reference evidence="1 2" key="1">
    <citation type="submission" date="2020-02" db="EMBL/GenBank/DDBJ databases">
        <title>Draft genome sequence of Haematococcus lacustris strain NIES-144.</title>
        <authorList>
            <person name="Morimoto D."/>
            <person name="Nakagawa S."/>
            <person name="Yoshida T."/>
            <person name="Sawayama S."/>
        </authorList>
    </citation>
    <scope>NUCLEOTIDE SEQUENCE [LARGE SCALE GENOMIC DNA]</scope>
    <source>
        <strain evidence="1 2">NIES-144</strain>
    </source>
</reference>
<sequence>MARPSWRPERTSIQRSQLALRQQLVRTIQGASCESQGGRMQYLGSDSPWAEQSSISAACAEGSAMSAGAD</sequence>
<comment type="caution">
    <text evidence="1">The sequence shown here is derived from an EMBL/GenBank/DDBJ whole genome shotgun (WGS) entry which is preliminary data.</text>
</comment>
<gene>
    <name evidence="1" type="ORF">HaLaN_07321</name>
</gene>
<protein>
    <submittedName>
        <fullName evidence="1">Uncharacterized protein</fullName>
    </submittedName>
</protein>
<accession>A0A699YR98</accession>
<keyword evidence="2" id="KW-1185">Reference proteome</keyword>
<organism evidence="1 2">
    <name type="scientific">Haematococcus lacustris</name>
    <name type="common">Green alga</name>
    <name type="synonym">Haematococcus pluvialis</name>
    <dbReference type="NCBI Taxonomy" id="44745"/>
    <lineage>
        <taxon>Eukaryota</taxon>
        <taxon>Viridiplantae</taxon>
        <taxon>Chlorophyta</taxon>
        <taxon>core chlorophytes</taxon>
        <taxon>Chlorophyceae</taxon>
        <taxon>CS clade</taxon>
        <taxon>Chlamydomonadales</taxon>
        <taxon>Haematococcaceae</taxon>
        <taxon>Haematococcus</taxon>
    </lineage>
</organism>
<evidence type="ECO:0000313" key="1">
    <source>
        <dbReference type="EMBL" id="GFH11765.1"/>
    </source>
</evidence>
<dbReference type="Proteomes" id="UP000485058">
    <property type="component" value="Unassembled WGS sequence"/>
</dbReference>